<dbReference type="Proteomes" id="UP000254621">
    <property type="component" value="Unassembled WGS sequence"/>
</dbReference>
<keyword evidence="2" id="KW-0548">Nucleotidyltransferase</keyword>
<proteinExistence type="predicted"/>
<protein>
    <submittedName>
        <fullName evidence="2">DNA polymerase III polC-type</fullName>
        <ecNumber evidence="2">2.7.7.7</ecNumber>
    </submittedName>
</protein>
<evidence type="ECO:0000313" key="3">
    <source>
        <dbReference type="Proteomes" id="UP000254621"/>
    </source>
</evidence>
<dbReference type="Pfam" id="PF00929">
    <property type="entry name" value="RNase_T"/>
    <property type="match status" value="1"/>
</dbReference>
<evidence type="ECO:0000259" key="1">
    <source>
        <dbReference type="Pfam" id="PF00929"/>
    </source>
</evidence>
<dbReference type="EMBL" id="UHIV01000005">
    <property type="protein sequence ID" value="SUP61076.1"/>
    <property type="molecule type" value="Genomic_DNA"/>
</dbReference>
<evidence type="ECO:0000313" key="2">
    <source>
        <dbReference type="EMBL" id="SUP61076.1"/>
    </source>
</evidence>
<dbReference type="GO" id="GO:0003887">
    <property type="term" value="F:DNA-directed DNA polymerase activity"/>
    <property type="evidence" value="ECO:0007669"/>
    <property type="project" value="UniProtKB-EC"/>
</dbReference>
<sequence length="78" mass="8640">MLYGVEVNLVEDGEPIVLNPQHKVLDGAEYVVFDIETTGLSAAYDRIIELSAVKMQKGMLLQNSLSLLILAFHLAKRP</sequence>
<name>A0A380P7A2_WEIVI</name>
<dbReference type="GO" id="GO:0004527">
    <property type="term" value="F:exonuclease activity"/>
    <property type="evidence" value="ECO:0007669"/>
    <property type="project" value="UniProtKB-ARBA"/>
</dbReference>
<reference evidence="2 3" key="1">
    <citation type="submission" date="2018-06" db="EMBL/GenBank/DDBJ databases">
        <authorList>
            <consortium name="Pathogen Informatics"/>
            <person name="Doyle S."/>
        </authorList>
    </citation>
    <scope>NUCLEOTIDE SEQUENCE [LARGE SCALE GENOMIC DNA]</scope>
    <source>
        <strain evidence="2 3">NCTC13645</strain>
    </source>
</reference>
<gene>
    <name evidence="2" type="primary">polC_4</name>
    <name evidence="2" type="ORF">NCTC13645_02200</name>
</gene>
<feature type="domain" description="Exonuclease" evidence="1">
    <location>
        <begin position="31"/>
        <end position="59"/>
    </location>
</feature>
<organism evidence="2 3">
    <name type="scientific">Weissella viridescens</name>
    <name type="common">Lactobacillus viridescens</name>
    <dbReference type="NCBI Taxonomy" id="1629"/>
    <lineage>
        <taxon>Bacteria</taxon>
        <taxon>Bacillati</taxon>
        <taxon>Bacillota</taxon>
        <taxon>Bacilli</taxon>
        <taxon>Lactobacillales</taxon>
        <taxon>Lactobacillaceae</taxon>
        <taxon>Weissella</taxon>
    </lineage>
</organism>
<dbReference type="EC" id="2.7.7.7" evidence="2"/>
<dbReference type="InterPro" id="IPR013520">
    <property type="entry name" value="Ribonucl_H"/>
</dbReference>
<dbReference type="InterPro" id="IPR012337">
    <property type="entry name" value="RNaseH-like_sf"/>
</dbReference>
<dbReference type="AlphaFoldDB" id="A0A380P7A2"/>
<dbReference type="Gene3D" id="3.30.420.10">
    <property type="entry name" value="Ribonuclease H-like superfamily/Ribonuclease H"/>
    <property type="match status" value="1"/>
</dbReference>
<keyword evidence="2" id="KW-0808">Transferase</keyword>
<accession>A0A380P7A2</accession>
<dbReference type="InterPro" id="IPR036397">
    <property type="entry name" value="RNaseH_sf"/>
</dbReference>
<dbReference type="SUPFAM" id="SSF53098">
    <property type="entry name" value="Ribonuclease H-like"/>
    <property type="match status" value="1"/>
</dbReference>
<dbReference type="GO" id="GO:0003676">
    <property type="term" value="F:nucleic acid binding"/>
    <property type="evidence" value="ECO:0007669"/>
    <property type="project" value="InterPro"/>
</dbReference>